<reference evidence="1" key="1">
    <citation type="journal article" date="2023" name="G3 (Bethesda)">
        <title>A reference genome for the long-term kleptoplast-retaining sea slug Elysia crispata morphotype clarki.</title>
        <authorList>
            <person name="Eastman K.E."/>
            <person name="Pendleton A.L."/>
            <person name="Shaikh M.A."/>
            <person name="Suttiyut T."/>
            <person name="Ogas R."/>
            <person name="Tomko P."/>
            <person name="Gavelis G."/>
            <person name="Widhalm J.R."/>
            <person name="Wisecaver J.H."/>
        </authorList>
    </citation>
    <scope>NUCLEOTIDE SEQUENCE</scope>
    <source>
        <strain evidence="1">ECLA1</strain>
    </source>
</reference>
<proteinExistence type="predicted"/>
<comment type="caution">
    <text evidence="1">The sequence shown here is derived from an EMBL/GenBank/DDBJ whole genome shotgun (WGS) entry which is preliminary data.</text>
</comment>
<sequence>MQSPDLGSDSILSTISHCGQYCTCHFSIGLLPLQLFPFSYNIGWLVKNRFVDKPALAGELLSKTRFLEGSYSPLLLSYKTGTEVLLSSSLARPELIFSPLSHLMPVKDPGGQPGTAGTSSS</sequence>
<dbReference type="AlphaFoldDB" id="A0AAE1B5K7"/>
<name>A0AAE1B5K7_9GAST</name>
<keyword evidence="2" id="KW-1185">Reference proteome</keyword>
<gene>
    <name evidence="1" type="ORF">RRG08_035573</name>
</gene>
<organism evidence="1 2">
    <name type="scientific">Elysia crispata</name>
    <name type="common">lettuce slug</name>
    <dbReference type="NCBI Taxonomy" id="231223"/>
    <lineage>
        <taxon>Eukaryota</taxon>
        <taxon>Metazoa</taxon>
        <taxon>Spiralia</taxon>
        <taxon>Lophotrochozoa</taxon>
        <taxon>Mollusca</taxon>
        <taxon>Gastropoda</taxon>
        <taxon>Heterobranchia</taxon>
        <taxon>Euthyneura</taxon>
        <taxon>Panpulmonata</taxon>
        <taxon>Sacoglossa</taxon>
        <taxon>Placobranchoidea</taxon>
        <taxon>Plakobranchidae</taxon>
        <taxon>Elysia</taxon>
    </lineage>
</organism>
<dbReference type="Proteomes" id="UP001283361">
    <property type="component" value="Unassembled WGS sequence"/>
</dbReference>
<evidence type="ECO:0000313" key="1">
    <source>
        <dbReference type="EMBL" id="KAK3799972.1"/>
    </source>
</evidence>
<accession>A0AAE1B5K7</accession>
<protein>
    <submittedName>
        <fullName evidence="1">Uncharacterized protein</fullName>
    </submittedName>
</protein>
<dbReference type="EMBL" id="JAWDGP010000505">
    <property type="protein sequence ID" value="KAK3799972.1"/>
    <property type="molecule type" value="Genomic_DNA"/>
</dbReference>
<evidence type="ECO:0000313" key="2">
    <source>
        <dbReference type="Proteomes" id="UP001283361"/>
    </source>
</evidence>